<dbReference type="Gene3D" id="3.30.310.120">
    <property type="entry name" value="Rbstp2229 like protein"/>
    <property type="match status" value="1"/>
</dbReference>
<proteinExistence type="predicted"/>
<accession>A0A4R3KLY5</accession>
<dbReference type="AlphaFoldDB" id="A0A4R3KLY5"/>
<reference evidence="1 2" key="1">
    <citation type="submission" date="2019-03" db="EMBL/GenBank/DDBJ databases">
        <title>Genomic Encyclopedia of Type Strains, Phase IV (KMG-IV): sequencing the most valuable type-strain genomes for metagenomic binning, comparative biology and taxonomic classification.</title>
        <authorList>
            <person name="Goeker M."/>
        </authorList>
    </citation>
    <scope>NUCLEOTIDE SEQUENCE [LARGE SCALE GENOMIC DNA]</scope>
    <source>
        <strain evidence="1 2">DSM 23802</strain>
    </source>
</reference>
<dbReference type="Pfam" id="PF08968">
    <property type="entry name" value="DUF1885"/>
    <property type="match status" value="1"/>
</dbReference>
<sequence length="141" mass="16230">MGRSAYIKLVDGSAQQEITIEDVKNLLDQYVSRMTKLGDQLDWEYEKSAFPYTVQEKMQDGEKYLQLTATDPLYTFLLIGVGKEEADGKTRHYVQVTIPDEEHRTPGDVAKGNEFTKYLGKHLKAETHLFNGRIIYNNPRK</sequence>
<protein>
    <submittedName>
        <fullName evidence="1">Uncharacterized protein DUF1885</fullName>
    </submittedName>
</protein>
<evidence type="ECO:0000313" key="1">
    <source>
        <dbReference type="EMBL" id="TCS84456.1"/>
    </source>
</evidence>
<name>A0A4R3KLY5_9BACI</name>
<comment type="caution">
    <text evidence="1">The sequence shown here is derived from an EMBL/GenBank/DDBJ whole genome shotgun (WGS) entry which is preliminary data.</text>
</comment>
<keyword evidence="2" id="KW-1185">Reference proteome</keyword>
<dbReference type="InterPro" id="IPR015062">
    <property type="entry name" value="DUF1885"/>
</dbReference>
<evidence type="ECO:0000313" key="2">
    <source>
        <dbReference type="Proteomes" id="UP000295788"/>
    </source>
</evidence>
<dbReference type="EMBL" id="SMAB01000001">
    <property type="protein sequence ID" value="TCS84456.1"/>
    <property type="molecule type" value="Genomic_DNA"/>
</dbReference>
<dbReference type="Gene3D" id="1.20.5.850">
    <property type="entry name" value="Rbstp2229 protein"/>
    <property type="match status" value="1"/>
</dbReference>
<dbReference type="SUPFAM" id="SSF111171">
    <property type="entry name" value="Rbstp2229 protein"/>
    <property type="match status" value="1"/>
</dbReference>
<gene>
    <name evidence="1" type="ORF">EDD72_101120</name>
</gene>
<dbReference type="OrthoDB" id="2966171at2"/>
<organism evidence="1 2">
    <name type="scientific">Tepidibacillus fermentans</name>
    <dbReference type="NCBI Taxonomy" id="1281767"/>
    <lineage>
        <taxon>Bacteria</taxon>
        <taxon>Bacillati</taxon>
        <taxon>Bacillota</taxon>
        <taxon>Bacilli</taxon>
        <taxon>Bacillales</taxon>
        <taxon>Bacillaceae</taxon>
        <taxon>Tepidibacillus</taxon>
    </lineage>
</organism>
<dbReference type="Proteomes" id="UP000295788">
    <property type="component" value="Unassembled WGS sequence"/>
</dbReference>
<dbReference type="InterPro" id="IPR036294">
    <property type="entry name" value="Rbstp2229-like_sf"/>
</dbReference>